<dbReference type="EMBL" id="ML769445">
    <property type="protein sequence ID" value="KAE9401462.1"/>
    <property type="molecule type" value="Genomic_DNA"/>
</dbReference>
<evidence type="ECO:0000313" key="2">
    <source>
        <dbReference type="Proteomes" id="UP000799118"/>
    </source>
</evidence>
<dbReference type="AlphaFoldDB" id="A0A6A4HQV8"/>
<keyword evidence="2" id="KW-1185">Reference proteome</keyword>
<dbReference type="Proteomes" id="UP000799118">
    <property type="component" value="Unassembled WGS sequence"/>
</dbReference>
<reference evidence="1" key="1">
    <citation type="journal article" date="2019" name="Environ. Microbiol.">
        <title>Fungal ecological strategies reflected in gene transcription - a case study of two litter decomposers.</title>
        <authorList>
            <person name="Barbi F."/>
            <person name="Kohler A."/>
            <person name="Barry K."/>
            <person name="Baskaran P."/>
            <person name="Daum C."/>
            <person name="Fauchery L."/>
            <person name="Ihrmark K."/>
            <person name="Kuo A."/>
            <person name="LaButti K."/>
            <person name="Lipzen A."/>
            <person name="Morin E."/>
            <person name="Grigoriev I.V."/>
            <person name="Henrissat B."/>
            <person name="Lindahl B."/>
            <person name="Martin F."/>
        </authorList>
    </citation>
    <scope>NUCLEOTIDE SEQUENCE</scope>
    <source>
        <strain evidence="1">JB14</strain>
    </source>
</reference>
<organism evidence="1 2">
    <name type="scientific">Gymnopus androsaceus JB14</name>
    <dbReference type="NCBI Taxonomy" id="1447944"/>
    <lineage>
        <taxon>Eukaryota</taxon>
        <taxon>Fungi</taxon>
        <taxon>Dikarya</taxon>
        <taxon>Basidiomycota</taxon>
        <taxon>Agaricomycotina</taxon>
        <taxon>Agaricomycetes</taxon>
        <taxon>Agaricomycetidae</taxon>
        <taxon>Agaricales</taxon>
        <taxon>Marasmiineae</taxon>
        <taxon>Omphalotaceae</taxon>
        <taxon>Gymnopus</taxon>
    </lineage>
</organism>
<name>A0A6A4HQV8_9AGAR</name>
<protein>
    <submittedName>
        <fullName evidence="1">Uncharacterized protein</fullName>
    </submittedName>
</protein>
<proteinExistence type="predicted"/>
<gene>
    <name evidence="1" type="ORF">BT96DRAFT_918779</name>
</gene>
<accession>A0A6A4HQV8</accession>
<evidence type="ECO:0000313" key="1">
    <source>
        <dbReference type="EMBL" id="KAE9401462.1"/>
    </source>
</evidence>
<sequence>MSLERYVGVQIQHPKERNLLPVEIVPKGMSLTLRHWVPTGYPTRIQLSNSIRILVESTVLPQSMASIKILNVTQSPVNPNSSTKYFLVLKSSEAENSVYQNF</sequence>